<protein>
    <submittedName>
        <fullName evidence="3">Integral membrane protein</fullName>
    </submittedName>
</protein>
<keyword evidence="4" id="KW-1185">Reference proteome</keyword>
<keyword evidence="1" id="KW-0812">Transmembrane</keyword>
<dbReference type="InterPro" id="IPR056119">
    <property type="entry name" value="DUF7702"/>
</dbReference>
<feature type="domain" description="DUF7702" evidence="2">
    <location>
        <begin position="2"/>
        <end position="235"/>
    </location>
</feature>
<evidence type="ECO:0000256" key="1">
    <source>
        <dbReference type="SAM" id="Phobius"/>
    </source>
</evidence>
<feature type="transmembrane region" description="Helical" evidence="1">
    <location>
        <begin position="209"/>
        <end position="232"/>
    </location>
</feature>
<comment type="caution">
    <text evidence="3">The sequence shown here is derived from an EMBL/GenBank/DDBJ whole genome shotgun (WGS) entry which is preliminary data.</text>
</comment>
<dbReference type="Proteomes" id="UP000247233">
    <property type="component" value="Unassembled WGS sequence"/>
</dbReference>
<name>A0A317WS94_9EURO</name>
<proteinExistence type="predicted"/>
<dbReference type="PANTHER" id="PTHR42109:SF3">
    <property type="entry name" value="INTEGRAL MEMBRANE PROTEIN (AFU_ORTHOLOGUE AFUA_5G00100)"/>
    <property type="match status" value="1"/>
</dbReference>
<feature type="transmembrane region" description="Helical" evidence="1">
    <location>
        <begin position="9"/>
        <end position="27"/>
    </location>
</feature>
<keyword evidence="1" id="KW-0472">Membrane</keyword>
<gene>
    <name evidence="3" type="ORF">BO70DRAFT_359511</name>
</gene>
<accession>A0A317WS94</accession>
<evidence type="ECO:0000313" key="3">
    <source>
        <dbReference type="EMBL" id="PWY89239.1"/>
    </source>
</evidence>
<dbReference type="OrthoDB" id="2560628at2759"/>
<dbReference type="PANTHER" id="PTHR42109">
    <property type="entry name" value="UNPLACED GENOMIC SCAFFOLD UM_SCAF_CONTIG_1.265, WHOLE GENOME SHOTGUN SEQUENCE"/>
    <property type="match status" value="1"/>
</dbReference>
<dbReference type="RefSeq" id="XP_025402426.1">
    <property type="nucleotide sequence ID" value="XM_025542558.1"/>
</dbReference>
<dbReference type="EMBL" id="MSFL01000004">
    <property type="protein sequence ID" value="PWY89239.1"/>
    <property type="molecule type" value="Genomic_DNA"/>
</dbReference>
<sequence length="257" mass="27965">MNDIFVADLIFYLILLIPVHLVAWWHGWPGFLAWYYVVIFCVARVIGGALGVHDSSSLAANIIVGVGISPLVLAVDGLLHEARTYRHPDRNKVVGWLFIGLTTVLMAVALVLAVTGALDIYEGHPKSDSLTHYKTGVGLMVLTWALVALWASFSLLPSQSRKDGTNYQGGTTLIQGVFLALVFVGIRVIYQLIAVCTQRKDLNSSTGSLAVRVVLVFLPEALSVLSMLFVGFQTRNIRKDSKRVGGAYPLLESTPTA</sequence>
<evidence type="ECO:0000259" key="2">
    <source>
        <dbReference type="Pfam" id="PF24800"/>
    </source>
</evidence>
<dbReference type="VEuPathDB" id="FungiDB:BO70DRAFT_359511"/>
<keyword evidence="1" id="KW-1133">Transmembrane helix</keyword>
<organism evidence="3 4">
    <name type="scientific">Aspergillus heteromorphus CBS 117.55</name>
    <dbReference type="NCBI Taxonomy" id="1448321"/>
    <lineage>
        <taxon>Eukaryota</taxon>
        <taxon>Fungi</taxon>
        <taxon>Dikarya</taxon>
        <taxon>Ascomycota</taxon>
        <taxon>Pezizomycotina</taxon>
        <taxon>Eurotiomycetes</taxon>
        <taxon>Eurotiomycetidae</taxon>
        <taxon>Eurotiales</taxon>
        <taxon>Aspergillaceae</taxon>
        <taxon>Aspergillus</taxon>
        <taxon>Aspergillus subgen. Circumdati</taxon>
    </lineage>
</organism>
<reference evidence="3 4" key="1">
    <citation type="submission" date="2016-12" db="EMBL/GenBank/DDBJ databases">
        <title>The genomes of Aspergillus section Nigri reveals drivers in fungal speciation.</title>
        <authorList>
            <consortium name="DOE Joint Genome Institute"/>
            <person name="Vesth T.C."/>
            <person name="Nybo J."/>
            <person name="Theobald S."/>
            <person name="Brandl J."/>
            <person name="Frisvad J.C."/>
            <person name="Nielsen K.F."/>
            <person name="Lyhne E.K."/>
            <person name="Kogle M.E."/>
            <person name="Kuo A."/>
            <person name="Riley R."/>
            <person name="Clum A."/>
            <person name="Nolan M."/>
            <person name="Lipzen A."/>
            <person name="Salamov A."/>
            <person name="Henrissat B."/>
            <person name="Wiebenga A."/>
            <person name="De Vries R.P."/>
            <person name="Grigoriev I.V."/>
            <person name="Mortensen U.H."/>
            <person name="Andersen M.R."/>
            <person name="Baker S.E."/>
        </authorList>
    </citation>
    <scope>NUCLEOTIDE SEQUENCE [LARGE SCALE GENOMIC DNA]</scope>
    <source>
        <strain evidence="3 4">CBS 117.55</strain>
    </source>
</reference>
<feature type="transmembrane region" description="Helical" evidence="1">
    <location>
        <begin position="133"/>
        <end position="153"/>
    </location>
</feature>
<feature type="transmembrane region" description="Helical" evidence="1">
    <location>
        <begin position="173"/>
        <end position="197"/>
    </location>
</feature>
<feature type="transmembrane region" description="Helical" evidence="1">
    <location>
        <begin position="33"/>
        <end position="51"/>
    </location>
</feature>
<feature type="transmembrane region" description="Helical" evidence="1">
    <location>
        <begin position="95"/>
        <end position="121"/>
    </location>
</feature>
<dbReference type="AlphaFoldDB" id="A0A317WS94"/>
<evidence type="ECO:0000313" key="4">
    <source>
        <dbReference type="Proteomes" id="UP000247233"/>
    </source>
</evidence>
<feature type="transmembrane region" description="Helical" evidence="1">
    <location>
        <begin position="58"/>
        <end position="75"/>
    </location>
</feature>
<dbReference type="Pfam" id="PF24800">
    <property type="entry name" value="DUF7702"/>
    <property type="match status" value="1"/>
</dbReference>
<dbReference type="GeneID" id="37064795"/>